<feature type="compositionally biased region" description="Basic and acidic residues" evidence="10">
    <location>
        <begin position="227"/>
        <end position="244"/>
    </location>
</feature>
<feature type="region of interest" description="Disordered" evidence="10">
    <location>
        <begin position="1022"/>
        <end position="1045"/>
    </location>
</feature>
<dbReference type="GO" id="GO:0046872">
    <property type="term" value="F:metal ion binding"/>
    <property type="evidence" value="ECO:0007669"/>
    <property type="project" value="UniProtKB-KW"/>
</dbReference>
<accession>A0AAN9IRG1</accession>
<dbReference type="InterPro" id="IPR028924">
    <property type="entry name" value="Perm-CXXC"/>
</dbReference>
<feature type="region of interest" description="Disordered" evidence="10">
    <location>
        <begin position="227"/>
        <end position="319"/>
    </location>
</feature>
<feature type="compositionally biased region" description="Basic residues" evidence="10">
    <location>
        <begin position="528"/>
        <end position="544"/>
    </location>
</feature>
<feature type="region of interest" description="Disordered" evidence="10">
    <location>
        <begin position="527"/>
        <end position="562"/>
    </location>
</feature>
<dbReference type="GO" id="GO:0051539">
    <property type="term" value="F:4 iron, 4 sulfur cluster binding"/>
    <property type="evidence" value="ECO:0007669"/>
    <property type="project" value="UniProtKB-KW"/>
</dbReference>
<dbReference type="Gene3D" id="1.10.1670.10">
    <property type="entry name" value="Helix-hairpin-Helix base-excision DNA repair enzymes (C-terminal)"/>
    <property type="match status" value="1"/>
</dbReference>
<dbReference type="GO" id="GO:0006284">
    <property type="term" value="P:base-excision repair"/>
    <property type="evidence" value="ECO:0007669"/>
    <property type="project" value="InterPro"/>
</dbReference>
<feature type="domain" description="HhH-GPD" evidence="11">
    <location>
        <begin position="1105"/>
        <end position="1277"/>
    </location>
</feature>
<evidence type="ECO:0000256" key="7">
    <source>
        <dbReference type="ARBA" id="ARBA00023014"/>
    </source>
</evidence>
<dbReference type="InterPro" id="IPR023170">
    <property type="entry name" value="HhH_base_excis_C"/>
</dbReference>
<feature type="compositionally biased region" description="Basic residues" evidence="10">
    <location>
        <begin position="253"/>
        <end position="262"/>
    </location>
</feature>
<evidence type="ECO:0000256" key="9">
    <source>
        <dbReference type="ARBA" id="ARBA00023242"/>
    </source>
</evidence>
<dbReference type="CDD" id="cd00056">
    <property type="entry name" value="ENDO3c"/>
    <property type="match status" value="1"/>
</dbReference>
<name>A0AAN9IRG1_CLITE</name>
<dbReference type="SUPFAM" id="SSF48150">
    <property type="entry name" value="DNA-glycosylase"/>
    <property type="match status" value="1"/>
</dbReference>
<evidence type="ECO:0000256" key="3">
    <source>
        <dbReference type="ARBA" id="ARBA00005646"/>
    </source>
</evidence>
<protein>
    <recommendedName>
        <fullName evidence="11">HhH-GPD domain-containing protein</fullName>
    </recommendedName>
</protein>
<feature type="compositionally biased region" description="Polar residues" evidence="10">
    <location>
        <begin position="300"/>
        <end position="316"/>
    </location>
</feature>
<dbReference type="GO" id="GO:0003906">
    <property type="term" value="F:DNA-(apurinic or apyrimidinic site) endonuclease activity"/>
    <property type="evidence" value="ECO:0007669"/>
    <property type="project" value="UniProtKB-ARBA"/>
</dbReference>
<dbReference type="PANTHER" id="PTHR46213">
    <property type="entry name" value="TRANSCRIPTIONAL ACTIVATOR DEMETER"/>
    <property type="match status" value="1"/>
</dbReference>
<feature type="compositionally biased region" description="Basic and acidic residues" evidence="10">
    <location>
        <begin position="1068"/>
        <end position="1077"/>
    </location>
</feature>
<feature type="region of interest" description="Disordered" evidence="10">
    <location>
        <begin position="1068"/>
        <end position="1098"/>
    </location>
</feature>
<evidence type="ECO:0000313" key="12">
    <source>
        <dbReference type="EMBL" id="KAK7284922.1"/>
    </source>
</evidence>
<comment type="cofactor">
    <cofactor evidence="1">
        <name>[4Fe-4S] cluster</name>
        <dbReference type="ChEBI" id="CHEBI:49883"/>
    </cofactor>
</comment>
<evidence type="ECO:0000256" key="1">
    <source>
        <dbReference type="ARBA" id="ARBA00001966"/>
    </source>
</evidence>
<dbReference type="InterPro" id="IPR028925">
    <property type="entry name" value="RRM_DME"/>
</dbReference>
<reference evidence="12 13" key="1">
    <citation type="submission" date="2024-01" db="EMBL/GenBank/DDBJ databases">
        <title>The genomes of 5 underutilized Papilionoideae crops provide insights into root nodulation and disease resistance.</title>
        <authorList>
            <person name="Yuan L."/>
        </authorList>
    </citation>
    <scope>NUCLEOTIDE SEQUENCE [LARGE SCALE GENOMIC DNA]</scope>
    <source>
        <strain evidence="12">LY-2023</strain>
        <tissue evidence="12">Leaf</tissue>
    </source>
</reference>
<comment type="subcellular location">
    <subcellularLocation>
        <location evidence="2">Nucleus</location>
    </subcellularLocation>
</comment>
<keyword evidence="5" id="KW-0479">Metal-binding</keyword>
<dbReference type="GO" id="GO:0019104">
    <property type="term" value="F:DNA N-glycosylase activity"/>
    <property type="evidence" value="ECO:0007669"/>
    <property type="project" value="InterPro"/>
</dbReference>
<feature type="compositionally biased region" description="Basic and acidic residues" evidence="10">
    <location>
        <begin position="1031"/>
        <end position="1040"/>
    </location>
</feature>
<dbReference type="PANTHER" id="PTHR46213:SF13">
    <property type="entry name" value="DEMETER-LIKE PROTEIN 2-RELATED"/>
    <property type="match status" value="1"/>
</dbReference>
<keyword evidence="13" id="KW-1185">Reference proteome</keyword>
<evidence type="ECO:0000313" key="13">
    <source>
        <dbReference type="Proteomes" id="UP001359559"/>
    </source>
</evidence>
<comment type="caution">
    <text evidence="12">The sequence shown here is derived from an EMBL/GenBank/DDBJ whole genome shotgun (WGS) entry which is preliminary data.</text>
</comment>
<keyword evidence="7" id="KW-0411">Iron-sulfur</keyword>
<evidence type="ECO:0000256" key="6">
    <source>
        <dbReference type="ARBA" id="ARBA00023004"/>
    </source>
</evidence>
<keyword evidence="6" id="KW-0408">Iron</keyword>
<keyword evidence="9" id="KW-0539">Nucleus</keyword>
<dbReference type="GO" id="GO:0141166">
    <property type="term" value="P:chromosomal 5-methylcytosine DNA demethylation pathway"/>
    <property type="evidence" value="ECO:0007669"/>
    <property type="project" value="InterPro"/>
</dbReference>
<dbReference type="FunFam" id="1.10.1670.10:FF:000004">
    <property type="entry name" value="DNA glycosylase/AP lyase ROS1"/>
    <property type="match status" value="1"/>
</dbReference>
<dbReference type="InterPro" id="IPR003651">
    <property type="entry name" value="Endonuclease3_FeS-loop_motif"/>
</dbReference>
<dbReference type="Pfam" id="PF15629">
    <property type="entry name" value="Perm-CXXC"/>
    <property type="match status" value="1"/>
</dbReference>
<dbReference type="SMART" id="SM00525">
    <property type="entry name" value="FES"/>
    <property type="match status" value="1"/>
</dbReference>
<dbReference type="SMART" id="SM00478">
    <property type="entry name" value="ENDO3c"/>
    <property type="match status" value="1"/>
</dbReference>
<feature type="region of interest" description="Disordered" evidence="10">
    <location>
        <begin position="443"/>
        <end position="487"/>
    </location>
</feature>
<proteinExistence type="inferred from homology"/>
<keyword evidence="8" id="KW-0238">DNA-binding</keyword>
<feature type="compositionally biased region" description="Basic and acidic residues" evidence="10">
    <location>
        <begin position="1086"/>
        <end position="1098"/>
    </location>
</feature>
<feature type="compositionally biased region" description="Polar residues" evidence="10">
    <location>
        <begin position="376"/>
        <end position="394"/>
    </location>
</feature>
<evidence type="ECO:0000256" key="8">
    <source>
        <dbReference type="ARBA" id="ARBA00023125"/>
    </source>
</evidence>
<feature type="region of interest" description="Disordered" evidence="10">
    <location>
        <begin position="374"/>
        <end position="394"/>
    </location>
</feature>
<dbReference type="Pfam" id="PF15628">
    <property type="entry name" value="RRM_DME"/>
    <property type="match status" value="1"/>
</dbReference>
<dbReference type="EMBL" id="JAYKXN010000005">
    <property type="protein sequence ID" value="KAK7284922.1"/>
    <property type="molecule type" value="Genomic_DNA"/>
</dbReference>
<dbReference type="GO" id="GO:0005634">
    <property type="term" value="C:nucleus"/>
    <property type="evidence" value="ECO:0007669"/>
    <property type="project" value="UniProtKB-SubCell"/>
</dbReference>
<keyword evidence="4" id="KW-0004">4Fe-4S</keyword>
<dbReference type="InterPro" id="IPR044811">
    <property type="entry name" value="DME/ROS1"/>
</dbReference>
<evidence type="ECO:0000256" key="10">
    <source>
        <dbReference type="SAM" id="MobiDB-lite"/>
    </source>
</evidence>
<dbReference type="GO" id="GO:0003677">
    <property type="term" value="F:DNA binding"/>
    <property type="evidence" value="ECO:0007669"/>
    <property type="project" value="UniProtKB-KW"/>
</dbReference>
<sequence>MENGDTDRTKVQGQVPWIPTTPLKPILQRPVPIWAPGQGNQLVSHFNGTPTCFEPSTGAGINNCRSEPVAAAHENAKTRVQISFDNISSSSNGIAELLAQAHAPSAYSHENFFENQFVPTFSSQCDSTYALPGHPHLSYDQPLINTIYDKYQDHQGTSSYWAYYSKTLPHIAPPTSDNAITAETRQHAQTQINMEERGQENDVPVTECNYPHKELYDAVIEVADASTPRKENPNHNKEIIHDIDLNQTPQQKPPRRRKHRPKVIKEDKPKRTAKQVTPKPVQSKENTTSKRELRKKGLTPASTPQTEVTEEWTQASMPEAAKRTCRRSLNFDIEEQLRDNNSAYRENEAMYFGRETGQVAEETHGHENSAKILSKSAAQSSPYDSNSNNSKILSTGSGLLVGSKRKHSGIEHANNSNINLIGAQYNAMQAYSEKYWVQFPNVQKKKRSEKGRNSNIPYTSSLAATKDVRQPTYPHGDARSHSYASSPNCWTSGTEYNPVEVPDINTASKRAIHHKPQILECNFSLKQRPTKRRSRAPTRNRATKLAHTVTQPGSSDKQKFGDAEMPQTCIEALVAEMGASLTKKKRTKKKVAFEEMWKKIRTVDALTERFRHLNIYGESRENTLVPYNPHNQKNKGLFHEYGIIVPFEGPFDPIKRQRPRPKVDLDEETNRVWKLLMLDINSHGIDGADEDKAKWWEEERKVFRGRADSFIARMHLVQGDRRFSQWKGSVVDSVIGVFLTQNVSDHLSSSAFMSLAARFPLKSSSKTCHEESTSIIVNEPQVHIVEPQENEELVEKLLDQSVCEFSSMTIDIEHSEEREAVDSNDHCRTTDSLVSLINESNSKLLEPAQRHLREHSPVESGIISAMTGEGQENLCHGGVRKELNDVFSSQCSAVTSHISGDFSIDQNPEKIGSFSDSNSEVEDLSSAAQYNIFYNTTSFSKLLEMASSTMLNEVNSQSKSTNNFRDTHDQSTGMKHDNLAEDLEKSNITQGSLEASIMNGYTLKTTPTSGVLEVNCYEPLQMEAPTSGSSKHRDENDKRSNFPTESDNHAAIAHSQGQTQDPIQKARELDIGNEKSNIDSAPVKLKGRERGKEKKNNFDWDSLRIQAQAKAGKREKTENTMDSLDWDAVRRADVNEISNAIKERGMNNMLAERIKNFLNLLVDVHGAIDLEWLRDVPPDRAKEYLLSIRGLGLKSVECVRLLTLHHLAFPVDTNVGRIAVRLGWVPLQPLPESLQLHLLELYPVLESIQKYLWPRLCKLDQRTLYELHYQMITFGKVFCTKSKPNCNACPMRGECRHFASAFASARLALPGPEQKNIVISTGNNVTEQNPSVVINQLPLPLPESTNQAEALQQTEMIRQLEAKFEININQPIIEEPASPEPECSQVSENDIEDTFYEESCEIPTIKLDVEEFTLNLQNYMQENMELQEGEMSKALVALHPDAACIPTPKLKNVSRLRTEHYVYELPNSHPLLEGWDKREPDDPGRYLLAIWTPGETADSIQPPETKCSSQDCGQLCNERECFSCNSFREATSQIVRGTILIPCRTAMRGSFPLNGTYFQVNEVFADHDSSLDPISVPRSWIWNLNRRTVCFGTSVPSIFKGLSTREIQQCFWRGYVCVRGFDRKTRAPRPLLARLHFPASRLAKNKDNTKNKSKSANKQGLNLNPNPEQQPELLSNSHSL</sequence>
<dbReference type="Gene3D" id="1.10.340.30">
    <property type="entry name" value="Hypothetical protein, domain 2"/>
    <property type="match status" value="1"/>
</dbReference>
<evidence type="ECO:0000259" key="11">
    <source>
        <dbReference type="SMART" id="SM00478"/>
    </source>
</evidence>
<evidence type="ECO:0000256" key="5">
    <source>
        <dbReference type="ARBA" id="ARBA00022723"/>
    </source>
</evidence>
<feature type="compositionally biased region" description="Polar residues" evidence="10">
    <location>
        <begin position="453"/>
        <end position="463"/>
    </location>
</feature>
<evidence type="ECO:0000256" key="2">
    <source>
        <dbReference type="ARBA" id="ARBA00004123"/>
    </source>
</evidence>
<dbReference type="GO" id="GO:0035514">
    <property type="term" value="F:DNA demethylase activity"/>
    <property type="evidence" value="ECO:0007669"/>
    <property type="project" value="InterPro"/>
</dbReference>
<feature type="compositionally biased region" description="Polar residues" evidence="10">
    <location>
        <begin position="1659"/>
        <end position="1680"/>
    </location>
</feature>
<comment type="similarity">
    <text evidence="3">Belongs to the DNA glycosylase family. DEMETER subfamily.</text>
</comment>
<evidence type="ECO:0000256" key="4">
    <source>
        <dbReference type="ARBA" id="ARBA00022485"/>
    </source>
</evidence>
<dbReference type="InterPro" id="IPR011257">
    <property type="entry name" value="DNA_glycosylase"/>
</dbReference>
<dbReference type="Proteomes" id="UP001359559">
    <property type="component" value="Unassembled WGS sequence"/>
</dbReference>
<feature type="region of interest" description="Disordered" evidence="10">
    <location>
        <begin position="1643"/>
        <end position="1680"/>
    </location>
</feature>
<gene>
    <name evidence="12" type="ORF">RJT34_19676</name>
</gene>
<dbReference type="InterPro" id="IPR003265">
    <property type="entry name" value="HhH-GPD_domain"/>
</dbReference>
<organism evidence="12 13">
    <name type="scientific">Clitoria ternatea</name>
    <name type="common">Butterfly pea</name>
    <dbReference type="NCBI Taxonomy" id="43366"/>
    <lineage>
        <taxon>Eukaryota</taxon>
        <taxon>Viridiplantae</taxon>
        <taxon>Streptophyta</taxon>
        <taxon>Embryophyta</taxon>
        <taxon>Tracheophyta</taxon>
        <taxon>Spermatophyta</taxon>
        <taxon>Magnoliopsida</taxon>
        <taxon>eudicotyledons</taxon>
        <taxon>Gunneridae</taxon>
        <taxon>Pentapetalae</taxon>
        <taxon>rosids</taxon>
        <taxon>fabids</taxon>
        <taxon>Fabales</taxon>
        <taxon>Fabaceae</taxon>
        <taxon>Papilionoideae</taxon>
        <taxon>50 kb inversion clade</taxon>
        <taxon>NPAAA clade</taxon>
        <taxon>indigoferoid/millettioid clade</taxon>
        <taxon>Phaseoleae</taxon>
        <taxon>Clitoria</taxon>
    </lineage>
</organism>